<dbReference type="AlphaFoldDB" id="A0A8H3ESX4"/>
<evidence type="ECO:0000256" key="1">
    <source>
        <dbReference type="SAM" id="MobiDB-lite"/>
    </source>
</evidence>
<protein>
    <submittedName>
        <fullName evidence="2">Uncharacterized protein</fullName>
    </submittedName>
</protein>
<organism evidence="2 3">
    <name type="scientific">Gomphillus americanus</name>
    <dbReference type="NCBI Taxonomy" id="1940652"/>
    <lineage>
        <taxon>Eukaryota</taxon>
        <taxon>Fungi</taxon>
        <taxon>Dikarya</taxon>
        <taxon>Ascomycota</taxon>
        <taxon>Pezizomycotina</taxon>
        <taxon>Lecanoromycetes</taxon>
        <taxon>OSLEUM clade</taxon>
        <taxon>Ostropomycetidae</taxon>
        <taxon>Ostropales</taxon>
        <taxon>Graphidaceae</taxon>
        <taxon>Gomphilloideae</taxon>
        <taxon>Gomphillus</taxon>
    </lineage>
</organism>
<sequence length="134" mass="14462">MVRDMYNHIVVVAQSIKDHRIALPLAHAKALAHTEAEPKGGGSGLKAAGMAKKVDDGDGNSSKRNNSPPPRLAGDGKKVWDLYQAASSTGDCAAMKGMFADMGCTLGSLHEMKFVRIERSGCFEEDVLWETSWE</sequence>
<dbReference type="Proteomes" id="UP000664169">
    <property type="component" value="Unassembled WGS sequence"/>
</dbReference>
<name>A0A8H3ESX4_9LECA</name>
<proteinExistence type="predicted"/>
<evidence type="ECO:0000313" key="3">
    <source>
        <dbReference type="Proteomes" id="UP000664169"/>
    </source>
</evidence>
<gene>
    <name evidence="2" type="ORF">GOMPHAMPRED_006879</name>
</gene>
<evidence type="ECO:0000313" key="2">
    <source>
        <dbReference type="EMBL" id="CAF9909838.1"/>
    </source>
</evidence>
<dbReference type="OrthoDB" id="10571479at2759"/>
<feature type="region of interest" description="Disordered" evidence="1">
    <location>
        <begin position="32"/>
        <end position="76"/>
    </location>
</feature>
<comment type="caution">
    <text evidence="2">The sequence shown here is derived from an EMBL/GenBank/DDBJ whole genome shotgun (WGS) entry which is preliminary data.</text>
</comment>
<dbReference type="EMBL" id="CAJPDQ010000005">
    <property type="protein sequence ID" value="CAF9909838.1"/>
    <property type="molecule type" value="Genomic_DNA"/>
</dbReference>
<reference evidence="2" key="1">
    <citation type="submission" date="2021-03" db="EMBL/GenBank/DDBJ databases">
        <authorList>
            <person name="Tagirdzhanova G."/>
        </authorList>
    </citation>
    <scope>NUCLEOTIDE SEQUENCE</scope>
</reference>
<keyword evidence="3" id="KW-1185">Reference proteome</keyword>
<accession>A0A8H3ESX4</accession>